<keyword evidence="1" id="KW-0479">Metal-binding</keyword>
<keyword evidence="1" id="KW-0863">Zinc-finger</keyword>
<dbReference type="OrthoDB" id="2348750at2759"/>
<name>A0A9P6UFW5_9FUNG</name>
<keyword evidence="5" id="KW-1185">Reference proteome</keyword>
<dbReference type="InterPro" id="IPR007527">
    <property type="entry name" value="Znf_SWIM"/>
</dbReference>
<dbReference type="AlphaFoldDB" id="A0A9P6UFW5"/>
<feature type="domain" description="SWIM-type" evidence="3">
    <location>
        <begin position="101"/>
        <end position="147"/>
    </location>
</feature>
<evidence type="ECO:0000313" key="5">
    <source>
        <dbReference type="Proteomes" id="UP000823405"/>
    </source>
</evidence>
<dbReference type="EMBL" id="JAAAIN010002798">
    <property type="protein sequence ID" value="KAG0289996.1"/>
    <property type="molecule type" value="Genomic_DNA"/>
</dbReference>
<keyword evidence="1" id="KW-0862">Zinc</keyword>
<proteinExistence type="predicted"/>
<organism evidence="4 5">
    <name type="scientific">Linnemannia gamsii</name>
    <dbReference type="NCBI Taxonomy" id="64522"/>
    <lineage>
        <taxon>Eukaryota</taxon>
        <taxon>Fungi</taxon>
        <taxon>Fungi incertae sedis</taxon>
        <taxon>Mucoromycota</taxon>
        <taxon>Mortierellomycotina</taxon>
        <taxon>Mortierellomycetes</taxon>
        <taxon>Mortierellales</taxon>
        <taxon>Mortierellaceae</taxon>
        <taxon>Linnemannia</taxon>
    </lineage>
</organism>
<feature type="non-terminal residue" evidence="4">
    <location>
        <position position="255"/>
    </location>
</feature>
<feature type="region of interest" description="Disordered" evidence="2">
    <location>
        <begin position="52"/>
        <end position="78"/>
    </location>
</feature>
<gene>
    <name evidence="4" type="ORF">BGZ97_006302</name>
</gene>
<evidence type="ECO:0000256" key="2">
    <source>
        <dbReference type="SAM" id="MobiDB-lite"/>
    </source>
</evidence>
<reference evidence="4" key="1">
    <citation type="journal article" date="2020" name="Fungal Divers.">
        <title>Resolving the Mortierellaceae phylogeny through synthesis of multi-gene phylogenetics and phylogenomics.</title>
        <authorList>
            <person name="Vandepol N."/>
            <person name="Liber J."/>
            <person name="Desiro A."/>
            <person name="Na H."/>
            <person name="Kennedy M."/>
            <person name="Barry K."/>
            <person name="Grigoriev I.V."/>
            <person name="Miller A.N."/>
            <person name="O'Donnell K."/>
            <person name="Stajich J.E."/>
            <person name="Bonito G."/>
        </authorList>
    </citation>
    <scope>NUCLEOTIDE SEQUENCE</scope>
    <source>
        <strain evidence="4">NVP60</strain>
    </source>
</reference>
<dbReference type="PROSITE" id="PS50966">
    <property type="entry name" value="ZF_SWIM"/>
    <property type="match status" value="1"/>
</dbReference>
<evidence type="ECO:0000313" key="4">
    <source>
        <dbReference type="EMBL" id="KAG0289996.1"/>
    </source>
</evidence>
<feature type="compositionally biased region" description="Acidic residues" evidence="2">
    <location>
        <begin position="52"/>
        <end position="66"/>
    </location>
</feature>
<evidence type="ECO:0000256" key="1">
    <source>
        <dbReference type="PROSITE-ProRule" id="PRU00325"/>
    </source>
</evidence>
<comment type="caution">
    <text evidence="4">The sequence shown here is derived from an EMBL/GenBank/DDBJ whole genome shotgun (WGS) entry which is preliminary data.</text>
</comment>
<dbReference type="GO" id="GO:0008270">
    <property type="term" value="F:zinc ion binding"/>
    <property type="evidence" value="ECO:0007669"/>
    <property type="project" value="UniProtKB-KW"/>
</dbReference>
<evidence type="ECO:0000259" key="3">
    <source>
        <dbReference type="PROSITE" id="PS50966"/>
    </source>
</evidence>
<accession>A0A9P6UFW5</accession>
<protein>
    <recommendedName>
        <fullName evidence="3">SWIM-type domain-containing protein</fullName>
    </recommendedName>
</protein>
<sequence>MDLYSHSTLDQVFVLAEERNVSKNYNHKKFFIELGDVENCTSRAMYEFEELTDNDDDDGGEADEHNEDNNGAERATHRESRQLGYNDILSKLGRDNVASVYSVKLTKKKHQQLLFHLQDRGYFCTCLRLQKMGIVCRHCFAFFRQHQLPLRYHLNLIPHRWYQEKYQSQKDLKTDDRAFIGYVVHDATDTPGNEYMSCVWNLSMADAPSPSAKLCEIDANVKRYELTKDIAWFLRTQPMRTEDDYTRIKTHLNSA</sequence>
<dbReference type="Proteomes" id="UP000823405">
    <property type="component" value="Unassembled WGS sequence"/>
</dbReference>